<evidence type="ECO:0000256" key="3">
    <source>
        <dbReference type="SAM" id="SignalP"/>
    </source>
</evidence>
<feature type="transmembrane region" description="Helical" evidence="2">
    <location>
        <begin position="223"/>
        <end position="240"/>
    </location>
</feature>
<dbReference type="Pfam" id="PF07974">
    <property type="entry name" value="EGF_2"/>
    <property type="match status" value="1"/>
</dbReference>
<evidence type="ECO:0000313" key="5">
    <source>
        <dbReference type="EMBL" id="CAE0436472.1"/>
    </source>
</evidence>
<gene>
    <name evidence="5" type="ORF">ASTO00021_LOCUS6731</name>
</gene>
<evidence type="ECO:0000256" key="2">
    <source>
        <dbReference type="SAM" id="Phobius"/>
    </source>
</evidence>
<keyword evidence="2" id="KW-0472">Membrane</keyword>
<keyword evidence="2" id="KW-0812">Transmembrane</keyword>
<feature type="transmembrane region" description="Helical" evidence="2">
    <location>
        <begin position="252"/>
        <end position="270"/>
    </location>
</feature>
<keyword evidence="2" id="KW-1133">Transmembrane helix</keyword>
<dbReference type="AlphaFoldDB" id="A0A7S3LQM8"/>
<reference evidence="5" key="1">
    <citation type="submission" date="2021-01" db="EMBL/GenBank/DDBJ databases">
        <authorList>
            <person name="Corre E."/>
            <person name="Pelletier E."/>
            <person name="Niang G."/>
            <person name="Scheremetjew M."/>
            <person name="Finn R."/>
            <person name="Kale V."/>
            <person name="Holt S."/>
            <person name="Cochrane G."/>
            <person name="Meng A."/>
            <person name="Brown T."/>
            <person name="Cohen L."/>
        </authorList>
    </citation>
    <scope>NUCLEOTIDE SEQUENCE</scope>
    <source>
        <strain evidence="5">GSBS06</strain>
    </source>
</reference>
<feature type="signal peptide" evidence="3">
    <location>
        <begin position="1"/>
        <end position="26"/>
    </location>
</feature>
<feature type="chain" id="PRO_5031509912" description="Epidermal growth factor-like domain-containing protein" evidence="3">
    <location>
        <begin position="27"/>
        <end position="392"/>
    </location>
</feature>
<dbReference type="EMBL" id="HBIN01009057">
    <property type="protein sequence ID" value="CAE0436472.1"/>
    <property type="molecule type" value="Transcribed_RNA"/>
</dbReference>
<keyword evidence="1" id="KW-1015">Disulfide bond</keyword>
<dbReference type="CDD" id="cd00054">
    <property type="entry name" value="EGF_CA"/>
    <property type="match status" value="1"/>
</dbReference>
<feature type="transmembrane region" description="Helical" evidence="2">
    <location>
        <begin position="136"/>
        <end position="160"/>
    </location>
</feature>
<protein>
    <recommendedName>
        <fullName evidence="4">Epidermal growth factor-like domain-containing protein</fullName>
    </recommendedName>
</protein>
<evidence type="ECO:0000259" key="4">
    <source>
        <dbReference type="Pfam" id="PF07974"/>
    </source>
</evidence>
<dbReference type="InterPro" id="IPR013111">
    <property type="entry name" value="EGF_extracell"/>
</dbReference>
<dbReference type="Gene3D" id="2.10.25.10">
    <property type="entry name" value="Laminin"/>
    <property type="match status" value="1"/>
</dbReference>
<accession>A0A7S3LQM8</accession>
<proteinExistence type="predicted"/>
<keyword evidence="3" id="KW-0732">Signal</keyword>
<evidence type="ECO:0000256" key="1">
    <source>
        <dbReference type="ARBA" id="ARBA00023157"/>
    </source>
</evidence>
<feature type="domain" description="Epidermal growth factor-like" evidence="4">
    <location>
        <begin position="44"/>
        <end position="66"/>
    </location>
</feature>
<organism evidence="5">
    <name type="scientific">Aplanochytrium stocchinoi</name>
    <dbReference type="NCBI Taxonomy" id="215587"/>
    <lineage>
        <taxon>Eukaryota</taxon>
        <taxon>Sar</taxon>
        <taxon>Stramenopiles</taxon>
        <taxon>Bigyra</taxon>
        <taxon>Labyrinthulomycetes</taxon>
        <taxon>Thraustochytrida</taxon>
        <taxon>Thraustochytriidae</taxon>
        <taxon>Aplanochytrium</taxon>
    </lineage>
</organism>
<feature type="transmembrane region" description="Helical" evidence="2">
    <location>
        <begin position="312"/>
        <end position="332"/>
    </location>
</feature>
<sequence>MLRIKQKSVICAVALLTTFYVEKSLALFDGPFDNCEIIESPGPKGICSGHGSCINNTCSCKDGFTGLSDFINTEGLDCQINELAIKCIWGALLLVLFIGQVRSLPKMYERYADFREVQQDGKMNGRRIPITSNKGVLAIVLYEGVMVPSLIAMIVTKLVADNERIGVTFTVTFLFFLTKAAFYGSAMLFQPALVAALMRAASFGTSQSGAVERLIRFNNISSFFNWMGSSLLGILPFVTYANGGKWDETAEIVWFAYLGGSVFTLSLYALQCTYLKNKINEVLTPNSAGASGSGREKMEQTKKMLIKLQNETIFQVVLNCTIYIAFIAVPLMWNRHDYYLPLSWIAFVILGKKLADTHVSSGSSKKKVTKLVSGSIEKTGSFTTIQDSRVEI</sequence>
<name>A0A7S3LQM8_9STRA</name>